<protein>
    <recommendedName>
        <fullName evidence="3">Peptidase MA superfamily protein</fullName>
    </recommendedName>
</protein>
<dbReference type="RefSeq" id="WP_254815545.1">
    <property type="nucleotide sequence ID" value="NZ_CP089286.1"/>
</dbReference>
<evidence type="ECO:0000313" key="2">
    <source>
        <dbReference type="Proteomes" id="UP001059822"/>
    </source>
</evidence>
<evidence type="ECO:0008006" key="3">
    <source>
        <dbReference type="Google" id="ProtNLM"/>
    </source>
</evidence>
<proteinExistence type="predicted"/>
<sequence>MQDINKIGVGNLYNDENTAMKLTMKSAVNNMINNEDVHSDCIPDHNSLEKQEFNYKYTVQNDLMTQVGLKVNFFLTIPMNESYKARADIEVKRAIEFFHEKFPLADSKSIKDINIFVFENSNQFHNKTDAYHVHLNDLVGGIAWNEGHHGNQAYTSYVFKSGSNILNLQHELAHILTWEATNKSYLNSILLEGISEYIQNAKDSNYIVDEDANGVMRFDTMEKIDSIIDILHTRHNFKTLDLEKVGDIIRSESSNASNSKDNATLYEYNTLKYNLGYVLVKFMQDYHPADLKEYFSNLKKYGYDNFDFKNYSEEFNQWMSNNTTNNFFKKYDILKVEKGDFIGVSNVSINGEVQSIKYFDANIKDAIGNFVGSLSPVQIYAIGNTLRIENANTHDMMNIYKEYHFMKLVQFDGRNKYMLCDEQGNSYINSLDYKNAIGKIISKYDDNFKKEFDLFKNAQNSSDSDKIKAANLTYIKALDQKVSDILHYRSDADINLRKVLINFTYIDGNQIRDINGVNIDQLVVNNPNEIFTVKSEGTGNISAVSVYMNDNKIGEMLTESAIFAQYNSTNNREIMQFQGYDVTRSACLSRFDQVALAVTVDQHGKKELNVLDNGKVNSGGVVLVEENKFFKPDICNIDNIGNLTVSKNVKIDNYEDRINYHDADKYIMTKGDIADTKGTNRTEDDTYFVQVVKDDEVLMKLKSIGFYISEEILDENGIVDKSALFINDYVTGKFFQLPGSITHLKLATINGERKLVPSTLDGNENPEGMPEDIGNYRYIDPIFAHKYTKEDESHEHINIGLINFDKYVDGALFKVQCDMEDYAIRRNDKGEIIRHVPYYKYYTKVKLLHDDQEIGMLSNRFDKYEGDLMISADLNYSYTDFLTSMHYQEVDLNKDSDGIVTLKFVGETDHEDKGYSNYSSARHKIDKNTDGYQHMEEKNAAIQENQRKANEEAHREKKIYDDQENIMMQRNTDVYVHDANTSNQKSTMQVNNRFATQDHKVNSESEYQKSFSFSVVPKDTTDNDGNITNTLVFFINDKITGTVYQLPDVITHVKLTTISDGQRKLVVCTSNGEENPDGMPDLGQNRYIDLTFVHSNEIAESAMLLNIDLADLNKYSDGVLFAIQSDDQYFAKVKLIHDKDGKIGVLPFYLDRFQNIHIKTYQEDNVFDNKTININVAKQDNSYNASVNNNNFSYGFHNKDHDSMYENQLLNQNYKVLNNLYTQDSVYDGFMDVIHGLKGSNYAVDLI</sequence>
<dbReference type="AlphaFoldDB" id="A0A9Q9BQE9"/>
<gene>
    <name evidence="1" type="ORF">LUA82_02645</name>
</gene>
<dbReference type="Proteomes" id="UP001059822">
    <property type="component" value="Chromosome"/>
</dbReference>
<evidence type="ECO:0000313" key="1">
    <source>
        <dbReference type="EMBL" id="UTO55090.1"/>
    </source>
</evidence>
<dbReference type="EMBL" id="CP089286">
    <property type="protein sequence ID" value="UTO55090.1"/>
    <property type="molecule type" value="Genomic_DNA"/>
</dbReference>
<name>A0A9Q9BQE9_9RICK</name>
<reference evidence="1" key="1">
    <citation type="journal article" date="2022" name="Microorganisms">
        <title>Assembly and Comparison of Ca. Neoehrlichia mikurensis Genomes.</title>
        <authorList>
            <person name="Azagi T."/>
            <person name="Dirks R.P."/>
            <person name="Yebra-Pimentel E.S."/>
            <person name="Schaap P.J."/>
            <person name="Koehorst J.J."/>
            <person name="Esser H.J."/>
            <person name="Sprong H."/>
        </authorList>
    </citation>
    <scope>NUCLEOTIDE SEQUENCE</scope>
    <source>
        <strain evidence="1">18-2837</strain>
    </source>
</reference>
<organism evidence="1 2">
    <name type="scientific">Neoehrlichia mikurensis</name>
    <dbReference type="NCBI Taxonomy" id="89586"/>
    <lineage>
        <taxon>Bacteria</taxon>
        <taxon>Pseudomonadati</taxon>
        <taxon>Pseudomonadota</taxon>
        <taxon>Alphaproteobacteria</taxon>
        <taxon>Rickettsiales</taxon>
        <taxon>Anaplasmataceae</taxon>
        <taxon>Candidatus Neoehrlichia</taxon>
    </lineage>
</organism>
<accession>A0A9Q9BQE9</accession>